<reference evidence="6" key="1">
    <citation type="submission" date="2017-04" db="EMBL/GenBank/DDBJ databases">
        <authorList>
            <person name="Varghese N."/>
            <person name="Submissions S."/>
        </authorList>
    </citation>
    <scope>NUCLEOTIDE SEQUENCE [LARGE SCALE GENOMIC DNA]</scope>
    <source>
        <strain evidence="6">B4P</strain>
    </source>
</reference>
<dbReference type="Proteomes" id="UP000192903">
    <property type="component" value="Unassembled WGS sequence"/>
</dbReference>
<dbReference type="Pfam" id="PF00701">
    <property type="entry name" value="DHDPS"/>
    <property type="match status" value="1"/>
</dbReference>
<organism evidence="5 6">
    <name type="scientific">Xaviernesmea oryzae</name>
    <dbReference type="NCBI Taxonomy" id="464029"/>
    <lineage>
        <taxon>Bacteria</taxon>
        <taxon>Pseudomonadati</taxon>
        <taxon>Pseudomonadota</taxon>
        <taxon>Alphaproteobacteria</taxon>
        <taxon>Hyphomicrobiales</taxon>
        <taxon>Rhizobiaceae</taxon>
        <taxon>Rhizobium/Agrobacterium group</taxon>
        <taxon>Xaviernesmea</taxon>
    </lineage>
</organism>
<dbReference type="Gene3D" id="3.20.20.70">
    <property type="entry name" value="Aldolase class I"/>
    <property type="match status" value="1"/>
</dbReference>
<evidence type="ECO:0000256" key="4">
    <source>
        <dbReference type="PIRSR" id="PIRSR001365-2"/>
    </source>
</evidence>
<dbReference type="RefSeq" id="WP_085420715.1">
    <property type="nucleotide sequence ID" value="NZ_FXAF01000002.1"/>
</dbReference>
<comment type="similarity">
    <text evidence="1 3">Belongs to the DapA family.</text>
</comment>
<evidence type="ECO:0000313" key="5">
    <source>
        <dbReference type="EMBL" id="SMF12966.1"/>
    </source>
</evidence>
<dbReference type="GO" id="GO:0008840">
    <property type="term" value="F:4-hydroxy-tetrahydrodipicolinate synthase activity"/>
    <property type="evidence" value="ECO:0007669"/>
    <property type="project" value="TreeGrafter"/>
</dbReference>
<feature type="binding site" evidence="4">
    <location>
        <position position="217"/>
    </location>
    <ligand>
        <name>pyruvate</name>
        <dbReference type="ChEBI" id="CHEBI:15361"/>
    </ligand>
</feature>
<dbReference type="EMBL" id="FXAF01000002">
    <property type="protein sequence ID" value="SMF12966.1"/>
    <property type="molecule type" value="Genomic_DNA"/>
</dbReference>
<evidence type="ECO:0000256" key="1">
    <source>
        <dbReference type="ARBA" id="ARBA00007592"/>
    </source>
</evidence>
<evidence type="ECO:0000256" key="2">
    <source>
        <dbReference type="ARBA" id="ARBA00023239"/>
    </source>
</evidence>
<dbReference type="PANTHER" id="PTHR12128:SF66">
    <property type="entry name" value="4-HYDROXY-2-OXOGLUTARATE ALDOLASE, MITOCHONDRIAL"/>
    <property type="match status" value="1"/>
</dbReference>
<dbReference type="SUPFAM" id="SSF51569">
    <property type="entry name" value="Aldolase"/>
    <property type="match status" value="1"/>
</dbReference>
<dbReference type="CDD" id="cd00408">
    <property type="entry name" value="DHDPS-like"/>
    <property type="match status" value="1"/>
</dbReference>
<dbReference type="PANTHER" id="PTHR12128">
    <property type="entry name" value="DIHYDRODIPICOLINATE SYNTHASE"/>
    <property type="match status" value="1"/>
</dbReference>
<gene>
    <name evidence="5" type="ORF">SAMN02982989_5384</name>
</gene>
<proteinExistence type="inferred from homology"/>
<sequence length="318" mass="34690">MPVEFQGRGVIPACLMPATASREIDRDSYRRHLGDLADVVGLSGVVVNGHAAEAHALATGEQIWGIETAAETVGDRLPVIAGIYCEGTRLASQMARSAEKAGAQALLIFPPNSLMFGGNERPSLGAQYVKDIAAVTSLPLVVFQYPRATALSYALDMLVSLCEAVETIVAIKDLCADPRLHERTITALHGLSRPVHVLTSQSQWLGASLSMGARGIISGAGSVIADRQRALFDTFAREDSTLEERRALMQTISLFVDALYRPPYVNWQARMKRILYEFGRLESPNVFAPLQEIDTVEWMETARLISQAGLSRDNLYSM</sequence>
<dbReference type="AlphaFoldDB" id="A0A1X7DCM0"/>
<accession>A0A1X7DCM0</accession>
<evidence type="ECO:0000256" key="3">
    <source>
        <dbReference type="PIRNR" id="PIRNR001365"/>
    </source>
</evidence>
<dbReference type="SMART" id="SM01130">
    <property type="entry name" value="DHDPS"/>
    <property type="match status" value="1"/>
</dbReference>
<dbReference type="InterPro" id="IPR002220">
    <property type="entry name" value="DapA-like"/>
</dbReference>
<dbReference type="InterPro" id="IPR013785">
    <property type="entry name" value="Aldolase_TIM"/>
</dbReference>
<dbReference type="STRING" id="464029.SAMN02982989_5384"/>
<protein>
    <submittedName>
        <fullName evidence="5">4-hydroxy-tetrahydrodipicolinate synthase</fullName>
    </submittedName>
</protein>
<dbReference type="OrthoDB" id="9778880at2"/>
<name>A0A1X7DCM0_9HYPH</name>
<evidence type="ECO:0000313" key="6">
    <source>
        <dbReference type="Proteomes" id="UP000192903"/>
    </source>
</evidence>
<keyword evidence="2 3" id="KW-0456">Lyase</keyword>
<keyword evidence="6" id="KW-1185">Reference proteome</keyword>
<dbReference type="PIRSF" id="PIRSF001365">
    <property type="entry name" value="DHDPS"/>
    <property type="match status" value="1"/>
</dbReference>